<keyword evidence="1" id="KW-0472">Membrane</keyword>
<evidence type="ECO:0000256" key="1">
    <source>
        <dbReference type="SAM" id="Phobius"/>
    </source>
</evidence>
<keyword evidence="4" id="KW-1185">Reference proteome</keyword>
<dbReference type="InterPro" id="IPR043726">
    <property type="entry name" value="LiaI-LiaF-like_TM1"/>
</dbReference>
<organism evidence="3 4">
    <name type="scientific">Tumebacillus amylolyticus</name>
    <dbReference type="NCBI Taxonomy" id="2801339"/>
    <lineage>
        <taxon>Bacteria</taxon>
        <taxon>Bacillati</taxon>
        <taxon>Bacillota</taxon>
        <taxon>Bacilli</taxon>
        <taxon>Bacillales</taxon>
        <taxon>Alicyclobacillaceae</taxon>
        <taxon>Tumebacillus</taxon>
    </lineage>
</organism>
<feature type="transmembrane region" description="Helical" evidence="1">
    <location>
        <begin position="86"/>
        <end position="105"/>
    </location>
</feature>
<evidence type="ECO:0000313" key="3">
    <source>
        <dbReference type="EMBL" id="MBL0389180.1"/>
    </source>
</evidence>
<protein>
    <recommendedName>
        <fullName evidence="2">LiaI-LiaF-like transmembrane region domain-containing protein</fullName>
    </recommendedName>
</protein>
<accession>A0ABS1JG29</accession>
<feature type="transmembrane region" description="Helical" evidence="1">
    <location>
        <begin position="135"/>
        <end position="153"/>
    </location>
</feature>
<evidence type="ECO:0000313" key="4">
    <source>
        <dbReference type="Proteomes" id="UP000602284"/>
    </source>
</evidence>
<evidence type="ECO:0000259" key="2">
    <source>
        <dbReference type="Pfam" id="PF18917"/>
    </source>
</evidence>
<feature type="transmembrane region" description="Helical" evidence="1">
    <location>
        <begin position="57"/>
        <end position="80"/>
    </location>
</feature>
<proteinExistence type="predicted"/>
<dbReference type="EMBL" id="JAEQNB010000009">
    <property type="protein sequence ID" value="MBL0389180.1"/>
    <property type="molecule type" value="Genomic_DNA"/>
</dbReference>
<name>A0ABS1JG29_9BACL</name>
<comment type="caution">
    <text evidence="3">The sequence shown here is derived from an EMBL/GenBank/DDBJ whole genome shotgun (WGS) entry which is preliminary data.</text>
</comment>
<sequence>MERRFAGVLLLVVGALLALGTLGFITISMYFLWPLFLLVPGILFHVRFFMSPQEHNAGILVPGGVLTVLGCLFLFCNIFGWGSLHGLWPVFMLAPAVGLFEQYMFGGRNAGLLVPVSILTVIAVIFLGLNAMNGMFGGVLGILLVLAGVWVLFGRSGTRKGKDSFFK</sequence>
<dbReference type="RefSeq" id="WP_201638183.1">
    <property type="nucleotide sequence ID" value="NZ_JAEQNB010000009.1"/>
</dbReference>
<feature type="domain" description="LiaI-LiaF-like transmembrane region" evidence="2">
    <location>
        <begin position="5"/>
        <end position="44"/>
    </location>
</feature>
<keyword evidence="1" id="KW-0812">Transmembrane</keyword>
<dbReference type="Proteomes" id="UP000602284">
    <property type="component" value="Unassembled WGS sequence"/>
</dbReference>
<feature type="transmembrane region" description="Helical" evidence="1">
    <location>
        <begin position="112"/>
        <end position="129"/>
    </location>
</feature>
<reference evidence="3 4" key="1">
    <citation type="submission" date="2021-01" db="EMBL/GenBank/DDBJ databases">
        <title>Tumebacillus sp. strain ITR2 16S ribosomal RNA gene Genome sequencing and assembly.</title>
        <authorList>
            <person name="Kang M."/>
        </authorList>
    </citation>
    <scope>NUCLEOTIDE SEQUENCE [LARGE SCALE GENOMIC DNA]</scope>
    <source>
        <strain evidence="3 4">ITR2</strain>
    </source>
</reference>
<keyword evidence="1" id="KW-1133">Transmembrane helix</keyword>
<feature type="transmembrane region" description="Helical" evidence="1">
    <location>
        <begin position="30"/>
        <end position="50"/>
    </location>
</feature>
<gene>
    <name evidence="3" type="ORF">JJB07_21540</name>
</gene>
<dbReference type="Pfam" id="PF18917">
    <property type="entry name" value="LiaI-LiaF-like_TM1"/>
    <property type="match status" value="1"/>
</dbReference>